<dbReference type="AlphaFoldDB" id="A0A8D5A137"/>
<accession>A0A8D5A137</accession>
<name>A0A8D5A137_9FIRM</name>
<evidence type="ECO:0000313" key="2">
    <source>
        <dbReference type="Proteomes" id="UP000320585"/>
    </source>
</evidence>
<gene>
    <name evidence="1" type="ORF">Dia5BBH33_03310</name>
</gene>
<keyword evidence="2" id="KW-1185">Reference proteome</keyword>
<organism evidence="1 2">
    <name type="scientific">Dialister hominis</name>
    <dbReference type="NCBI Taxonomy" id="2582419"/>
    <lineage>
        <taxon>Bacteria</taxon>
        <taxon>Bacillati</taxon>
        <taxon>Bacillota</taxon>
        <taxon>Negativicutes</taxon>
        <taxon>Veillonellales</taxon>
        <taxon>Veillonellaceae</taxon>
        <taxon>Dialister</taxon>
    </lineage>
</organism>
<dbReference type="OrthoDB" id="3191556at2"/>
<reference evidence="2" key="1">
    <citation type="submission" date="2019-05" db="EMBL/GenBank/DDBJ databases">
        <title>Complete genome sequencing of Dialister sp. strain 5BBH33.</title>
        <authorList>
            <person name="Sakamoto M."/>
            <person name="Murakami T."/>
            <person name="Mori H."/>
        </authorList>
    </citation>
    <scope>NUCLEOTIDE SEQUENCE [LARGE SCALE GENOMIC DNA]</scope>
    <source>
        <strain evidence="2">5BBH33</strain>
    </source>
</reference>
<protein>
    <submittedName>
        <fullName evidence="1">Uncharacterized protein</fullName>
    </submittedName>
</protein>
<evidence type="ECO:0000313" key="1">
    <source>
        <dbReference type="EMBL" id="BBK24396.1"/>
    </source>
</evidence>
<dbReference type="GeneID" id="92715557"/>
<dbReference type="Proteomes" id="UP000320585">
    <property type="component" value="Chromosome"/>
</dbReference>
<dbReference type="RefSeq" id="WP_143332237.1">
    <property type="nucleotide sequence ID" value="NZ_AP019697.1"/>
</dbReference>
<sequence>MSFDKIKIISTRLKYGVSPSPADEVEQHVTIWSNGEVKISRYVFGDIRSGYVKAWSDTFYITKPDVENIFEHISMYFAENDEKKKKKDNPGCWEMTVTMEDGMRKKIRGHLCHDEYEAGDIELSRLIRETLARPYPLWLFNGRLEEGRGRYVLRVETKDGSRLYVTDDESIREGDTVLLPAGIDGQKMEGTVTARKPYQESEASKVLYSLSTISGRIERLQEEA</sequence>
<dbReference type="KEGG" id="dho:Dia5BBH33_03310"/>
<dbReference type="EMBL" id="AP019697">
    <property type="protein sequence ID" value="BBK24396.1"/>
    <property type="molecule type" value="Genomic_DNA"/>
</dbReference>
<proteinExistence type="predicted"/>